<keyword evidence="1" id="KW-1133">Transmembrane helix</keyword>
<feature type="transmembrane region" description="Helical" evidence="1">
    <location>
        <begin position="299"/>
        <end position="317"/>
    </location>
</feature>
<sequence>MPTDITTDFAANGPGQPSNDLSGLALIKALAPAESLLIALTLGIGMLAYVLSVAFEQAVAWDKFMISFAPSVGLILLGCYVRLAKDMPRAGMSAVATGIYIGFSGVIAILIYLRFPFEGPMIDMQLMQMDASLFGYEWATFTSGMAAYPVFGKAIGWIYGTSLLQLFVVIFVLGFMGRVVDLHRVLITGILSLLLAVAIWWTWPSLGPSAYVTLPHDIESALGLVHGKAEGARMLQMAEMGNPIISPDIIMGTIAFPSYHSVMVCLAVAFVYGTWVFWPMVLLNVGMLPSILSHGGHHLIDMLGGFLVFAIALWVAVKLVPAAPVTGPEV</sequence>
<protein>
    <recommendedName>
        <fullName evidence="2">Inositolphosphotransferase Aur1/Ipt1 domain-containing protein</fullName>
    </recommendedName>
</protein>
<dbReference type="AlphaFoldDB" id="A0A6P0CCP5"/>
<feature type="transmembrane region" description="Helical" evidence="1">
    <location>
        <begin position="90"/>
        <end position="113"/>
    </location>
</feature>
<keyword evidence="1" id="KW-0812">Transmembrane</keyword>
<organism evidence="3 4">
    <name type="scientific">Sulfitobacter sediminilitoris</name>
    <dbReference type="NCBI Taxonomy" id="2698830"/>
    <lineage>
        <taxon>Bacteria</taxon>
        <taxon>Pseudomonadati</taxon>
        <taxon>Pseudomonadota</taxon>
        <taxon>Alphaproteobacteria</taxon>
        <taxon>Rhodobacterales</taxon>
        <taxon>Roseobacteraceae</taxon>
        <taxon>Sulfitobacter</taxon>
    </lineage>
</organism>
<feature type="domain" description="Inositolphosphotransferase Aur1/Ipt1" evidence="2">
    <location>
        <begin position="125"/>
        <end position="314"/>
    </location>
</feature>
<keyword evidence="4" id="KW-1185">Reference proteome</keyword>
<feature type="transmembrane region" description="Helical" evidence="1">
    <location>
        <begin position="64"/>
        <end position="84"/>
    </location>
</feature>
<proteinExistence type="predicted"/>
<dbReference type="Proteomes" id="UP000468591">
    <property type="component" value="Unassembled WGS sequence"/>
</dbReference>
<feature type="transmembrane region" description="Helical" evidence="1">
    <location>
        <begin position="261"/>
        <end position="287"/>
    </location>
</feature>
<dbReference type="InterPro" id="IPR026841">
    <property type="entry name" value="Aur1/Ipt1"/>
</dbReference>
<dbReference type="Pfam" id="PF14378">
    <property type="entry name" value="PAP2_3"/>
    <property type="match status" value="1"/>
</dbReference>
<evidence type="ECO:0000313" key="3">
    <source>
        <dbReference type="EMBL" id="NEK23120.1"/>
    </source>
</evidence>
<name>A0A6P0CCP5_9RHOB</name>
<dbReference type="RefSeq" id="WP_164354036.1">
    <property type="nucleotide sequence ID" value="NZ_JAABNT010000006.1"/>
</dbReference>
<dbReference type="EMBL" id="JAABNT010000006">
    <property type="protein sequence ID" value="NEK23120.1"/>
    <property type="molecule type" value="Genomic_DNA"/>
</dbReference>
<comment type="caution">
    <text evidence="3">The sequence shown here is derived from an EMBL/GenBank/DDBJ whole genome shotgun (WGS) entry which is preliminary data.</text>
</comment>
<dbReference type="GO" id="GO:0016020">
    <property type="term" value="C:membrane"/>
    <property type="evidence" value="ECO:0007669"/>
    <property type="project" value="UniProtKB-SubCell"/>
</dbReference>
<gene>
    <name evidence="3" type="ORF">GV827_11980</name>
</gene>
<feature type="transmembrane region" description="Helical" evidence="1">
    <location>
        <begin position="185"/>
        <end position="203"/>
    </location>
</feature>
<accession>A0A6P0CCP5</accession>
<evidence type="ECO:0000313" key="4">
    <source>
        <dbReference type="Proteomes" id="UP000468591"/>
    </source>
</evidence>
<evidence type="ECO:0000259" key="2">
    <source>
        <dbReference type="Pfam" id="PF14378"/>
    </source>
</evidence>
<evidence type="ECO:0000256" key="1">
    <source>
        <dbReference type="SAM" id="Phobius"/>
    </source>
</evidence>
<feature type="transmembrane region" description="Helical" evidence="1">
    <location>
        <begin position="36"/>
        <end position="55"/>
    </location>
</feature>
<feature type="transmembrane region" description="Helical" evidence="1">
    <location>
        <begin position="157"/>
        <end position="176"/>
    </location>
</feature>
<keyword evidence="1" id="KW-0472">Membrane</keyword>
<reference evidence="3 4" key="1">
    <citation type="submission" date="2020-01" db="EMBL/GenBank/DDBJ databases">
        <title>Sulfitobacter sediminilitoris sp. nov., isolated from a tidal flat.</title>
        <authorList>
            <person name="Park S."/>
            <person name="Yoon J.-H."/>
        </authorList>
    </citation>
    <scope>NUCLEOTIDE SEQUENCE [LARGE SCALE GENOMIC DNA]</scope>
    <source>
        <strain evidence="3 4">JBTF-M27</strain>
    </source>
</reference>